<dbReference type="InterPro" id="IPR016162">
    <property type="entry name" value="Ald_DH_N"/>
</dbReference>
<dbReference type="KEGG" id="salw:CP975_01065"/>
<dbReference type="EMBL" id="CP023695">
    <property type="protein sequence ID" value="QEV16282.1"/>
    <property type="molecule type" value="Genomic_DNA"/>
</dbReference>
<sequence length="574" mass="61364">MTKEEGEIERERGIHLNRPECHPLIPHTPVPWSAEFLSPARTGVTAMPLPGDRPTDHTGPAPRSASSAPVPLGRAAIAASEDACTTSIAPFSGAPLGHVPHCGPDDIDRAFAAARTAAHRWSARGLRERAAVFLRFHDLLIRHQDEVLDLIQQETGKARRDAFDEIVDVVLTARYYGRRAPGLLRPRRRRGALPLLTATVEVHHPRGVVGVVTPWNYPLALALSDAVPALIAGNGVVCKPDFQGAFTAVWAQGLLRRAGLPDGLFQVVTGPGDVVGPSVVAHSDYVCFTGSADTGRAVAALAGRHLIGCTLELGGKNALIVLDDADVDAAAEGAVRSCYTSAGQLCMSAERVLVHTSRHDAFLRAFTDKTRALRLGASLDYRADMGSLVSAARLRAVHGHIQDAVARGAHLVTGGRPRPELGPFFYEPTILTGVTDEMSLHHQEVFGPVAAVYPFSDEREAVERANSGSYGLNASVWTSRPARGRRLGMRIRAGTVSVNEAHAAAYASLDAPMGGMRDSGINRRHGRDGILNYTEAQTLAVQRAMPLSAPTGTADQSYADRISRLLLTAKRLGL</sequence>
<feature type="domain" description="Aldehyde dehydrogenase" evidence="6">
    <location>
        <begin position="83"/>
        <end position="538"/>
    </location>
</feature>
<dbReference type="Gene3D" id="3.40.605.10">
    <property type="entry name" value="Aldehyde Dehydrogenase, Chain A, domain 1"/>
    <property type="match status" value="1"/>
</dbReference>
<dbReference type="PANTHER" id="PTHR11699">
    <property type="entry name" value="ALDEHYDE DEHYDROGENASE-RELATED"/>
    <property type="match status" value="1"/>
</dbReference>
<evidence type="ECO:0000259" key="6">
    <source>
        <dbReference type="Pfam" id="PF00171"/>
    </source>
</evidence>
<organism evidence="7 8">
    <name type="scientific">Streptomyces alboniger</name>
    <dbReference type="NCBI Taxonomy" id="132473"/>
    <lineage>
        <taxon>Bacteria</taxon>
        <taxon>Bacillati</taxon>
        <taxon>Actinomycetota</taxon>
        <taxon>Actinomycetes</taxon>
        <taxon>Kitasatosporales</taxon>
        <taxon>Streptomycetaceae</taxon>
        <taxon>Streptomyces</taxon>
        <taxon>Streptomyces aurantiacus group</taxon>
    </lineage>
</organism>
<dbReference type="InterPro" id="IPR016163">
    <property type="entry name" value="Ald_DH_C"/>
</dbReference>
<evidence type="ECO:0000256" key="3">
    <source>
        <dbReference type="PROSITE-ProRule" id="PRU10007"/>
    </source>
</evidence>
<feature type="region of interest" description="Disordered" evidence="5">
    <location>
        <begin position="44"/>
        <end position="70"/>
    </location>
</feature>
<name>A0A5J6HAG8_STRAD</name>
<protein>
    <submittedName>
        <fullName evidence="7">Succinate-semialdehyde dehydrogenase (NADP(+))</fullName>
    </submittedName>
</protein>
<dbReference type="Pfam" id="PF00171">
    <property type="entry name" value="Aldedh"/>
    <property type="match status" value="1"/>
</dbReference>
<dbReference type="PROSITE" id="PS00687">
    <property type="entry name" value="ALDEHYDE_DEHYDR_GLU"/>
    <property type="match status" value="1"/>
</dbReference>
<reference evidence="7 8" key="1">
    <citation type="submission" date="2017-09" db="EMBL/GenBank/DDBJ databases">
        <authorList>
            <person name="Lee N."/>
            <person name="Cho B.-K."/>
        </authorList>
    </citation>
    <scope>NUCLEOTIDE SEQUENCE [LARGE SCALE GENOMIC DNA]</scope>
    <source>
        <strain evidence="7 8">ATCC 12461</strain>
    </source>
</reference>
<dbReference type="Proteomes" id="UP000326553">
    <property type="component" value="Chromosome"/>
</dbReference>
<dbReference type="OrthoDB" id="6882680at2"/>
<evidence type="ECO:0000256" key="1">
    <source>
        <dbReference type="ARBA" id="ARBA00009986"/>
    </source>
</evidence>
<dbReference type="Gene3D" id="3.40.309.10">
    <property type="entry name" value="Aldehyde Dehydrogenase, Chain A, domain 2"/>
    <property type="match status" value="1"/>
</dbReference>
<dbReference type="InterPro" id="IPR016161">
    <property type="entry name" value="Ald_DH/histidinol_DH"/>
</dbReference>
<evidence type="ECO:0000313" key="7">
    <source>
        <dbReference type="EMBL" id="QEV16282.1"/>
    </source>
</evidence>
<dbReference type="AlphaFoldDB" id="A0A5J6HAG8"/>
<dbReference type="InterPro" id="IPR015590">
    <property type="entry name" value="Aldehyde_DH_dom"/>
</dbReference>
<feature type="compositionally biased region" description="Low complexity" evidence="5">
    <location>
        <begin position="60"/>
        <end position="69"/>
    </location>
</feature>
<gene>
    <name evidence="7" type="ORF">CP975_01065</name>
</gene>
<dbReference type="FunFam" id="3.40.309.10:FF:000009">
    <property type="entry name" value="Aldehyde dehydrogenase A"/>
    <property type="match status" value="1"/>
</dbReference>
<accession>A0A5J6HAG8</accession>
<dbReference type="GO" id="GO:0016620">
    <property type="term" value="F:oxidoreductase activity, acting on the aldehyde or oxo group of donors, NAD or NADP as acceptor"/>
    <property type="evidence" value="ECO:0007669"/>
    <property type="project" value="InterPro"/>
</dbReference>
<feature type="active site" evidence="3">
    <location>
        <position position="312"/>
    </location>
</feature>
<evidence type="ECO:0000256" key="4">
    <source>
        <dbReference type="RuleBase" id="RU003345"/>
    </source>
</evidence>
<dbReference type="SUPFAM" id="SSF53720">
    <property type="entry name" value="ALDH-like"/>
    <property type="match status" value="1"/>
</dbReference>
<proteinExistence type="inferred from homology"/>
<dbReference type="NCBIfam" id="NF006916">
    <property type="entry name" value="PRK09407.1"/>
    <property type="match status" value="1"/>
</dbReference>
<keyword evidence="8" id="KW-1185">Reference proteome</keyword>
<keyword evidence="2 4" id="KW-0560">Oxidoreductase</keyword>
<evidence type="ECO:0000256" key="2">
    <source>
        <dbReference type="ARBA" id="ARBA00023002"/>
    </source>
</evidence>
<comment type="similarity">
    <text evidence="1 4">Belongs to the aldehyde dehydrogenase family.</text>
</comment>
<dbReference type="InterPro" id="IPR029510">
    <property type="entry name" value="Ald_DH_CS_GLU"/>
</dbReference>
<evidence type="ECO:0000256" key="5">
    <source>
        <dbReference type="SAM" id="MobiDB-lite"/>
    </source>
</evidence>
<evidence type="ECO:0000313" key="8">
    <source>
        <dbReference type="Proteomes" id="UP000326553"/>
    </source>
</evidence>